<evidence type="ECO:0000313" key="10">
    <source>
        <dbReference type="EMBL" id="KAI1886696.1"/>
    </source>
</evidence>
<organism evidence="10 11">
    <name type="scientific">Albula goreensis</name>
    <dbReference type="NCBI Taxonomy" id="1534307"/>
    <lineage>
        <taxon>Eukaryota</taxon>
        <taxon>Metazoa</taxon>
        <taxon>Chordata</taxon>
        <taxon>Craniata</taxon>
        <taxon>Vertebrata</taxon>
        <taxon>Euteleostomi</taxon>
        <taxon>Actinopterygii</taxon>
        <taxon>Neopterygii</taxon>
        <taxon>Teleostei</taxon>
        <taxon>Albuliformes</taxon>
        <taxon>Albulidae</taxon>
        <taxon>Albula</taxon>
    </lineage>
</organism>
<dbReference type="GO" id="GO:0046872">
    <property type="term" value="F:metal ion binding"/>
    <property type="evidence" value="ECO:0007669"/>
    <property type="project" value="UniProtKB-KW"/>
</dbReference>
<dbReference type="OrthoDB" id="1918685at2759"/>
<evidence type="ECO:0000256" key="4">
    <source>
        <dbReference type="ARBA" id="ARBA00023157"/>
    </source>
</evidence>
<evidence type="ECO:0000256" key="8">
    <source>
        <dbReference type="SAM" id="SignalP"/>
    </source>
</evidence>
<keyword evidence="8" id="KW-0732">Signal</keyword>
<proteinExistence type="predicted"/>
<keyword evidence="7" id="KW-0175">Coiled coil</keyword>
<dbReference type="AlphaFoldDB" id="A0A8T3CQL9"/>
<evidence type="ECO:0000256" key="7">
    <source>
        <dbReference type="SAM" id="Coils"/>
    </source>
</evidence>
<evidence type="ECO:0000256" key="5">
    <source>
        <dbReference type="ARBA" id="ARBA00023180"/>
    </source>
</evidence>
<dbReference type="Gene3D" id="2.60.120.200">
    <property type="match status" value="1"/>
</dbReference>
<evidence type="ECO:0000259" key="9">
    <source>
        <dbReference type="PROSITE" id="PS51828"/>
    </source>
</evidence>
<evidence type="ECO:0000256" key="1">
    <source>
        <dbReference type="ARBA" id="ARBA00001913"/>
    </source>
</evidence>
<dbReference type="PRINTS" id="PR00895">
    <property type="entry name" value="PENTAXIN"/>
</dbReference>
<feature type="coiled-coil region" evidence="7">
    <location>
        <begin position="264"/>
        <end position="295"/>
    </location>
</feature>
<protein>
    <recommendedName>
        <fullName evidence="9">Pentraxin (PTX) domain-containing protein</fullName>
    </recommendedName>
</protein>
<dbReference type="Proteomes" id="UP000829720">
    <property type="component" value="Unassembled WGS sequence"/>
</dbReference>
<comment type="cofactor">
    <cofactor evidence="1">
        <name>Ca(2+)</name>
        <dbReference type="ChEBI" id="CHEBI:29108"/>
    </cofactor>
</comment>
<dbReference type="EMBL" id="JAERUA010000019">
    <property type="protein sequence ID" value="KAI1886696.1"/>
    <property type="molecule type" value="Genomic_DNA"/>
</dbReference>
<accession>A0A8T3CQL9</accession>
<dbReference type="InterPro" id="IPR001759">
    <property type="entry name" value="PTX_dom"/>
</dbReference>
<dbReference type="PANTHER" id="PTHR19277:SF162">
    <property type="entry name" value="NEURONAL PENTRAXIN RECEPTOR"/>
    <property type="match status" value="1"/>
</dbReference>
<evidence type="ECO:0000256" key="3">
    <source>
        <dbReference type="ARBA" id="ARBA00022837"/>
    </source>
</evidence>
<keyword evidence="3" id="KW-0106">Calcium</keyword>
<sequence length="529" mass="57595">MLAFLGAVICIIASVYSGSSNPAPQPLADNQSLTPDEVLQSLSPGSVARAGSLGALHGSESTETGGLGVGLEAPTFNGLSSSGGIGSGGSKQFSFSRLICTPIPAGECKSKNLQQQADDPSLYADEDMGYFRTTAEELRQTVLQQKHQILMDQQTIRELTGKLAECESGLEERSAEVERSVGLWGDNRRLMAGDDVQSLALAQLQTARAVEELERAIIQLKDRIEKLEAEIGPLAHNRTEASVKGHGRISGSPRRLGESSRWRVEDLEGELERKIEMLEKERAALRKQTQSHHQEMDQGIASLHHRIAQLEQSLSEYDYPQGFKLSFPLRTNYMYAVVKRAVPELYALTACLWLKAKEGGIGTPFSYSVAEQPNELVLLQGLHSPVELLISDKVAQLPLSLPPDTWQHVCISWTLRDGVWKAYQGGKLKGEGEGLAAWHPIRPGGVLILGQEQDTLGGRFDASQALVGELSQFNLWDRVLTPAEISSLAECGKPTLGNVVPWTNRGIQVFGGASKEPQDPCTQRASTQQ</sequence>
<dbReference type="InterPro" id="IPR013320">
    <property type="entry name" value="ConA-like_dom_sf"/>
</dbReference>
<gene>
    <name evidence="10" type="ORF">AGOR_G00198450</name>
</gene>
<keyword evidence="2" id="KW-0479">Metal-binding</keyword>
<name>A0A8T3CQL9_9TELE</name>
<dbReference type="PANTHER" id="PTHR19277">
    <property type="entry name" value="PENTRAXIN"/>
    <property type="match status" value="1"/>
</dbReference>
<feature type="disulfide bond" evidence="6">
    <location>
        <begin position="351"/>
        <end position="410"/>
    </location>
</feature>
<dbReference type="SMART" id="SM00159">
    <property type="entry name" value="PTX"/>
    <property type="match status" value="1"/>
</dbReference>
<feature type="signal peptide" evidence="8">
    <location>
        <begin position="1"/>
        <end position="17"/>
    </location>
</feature>
<dbReference type="SUPFAM" id="SSF49899">
    <property type="entry name" value="Concanavalin A-like lectins/glucanases"/>
    <property type="match status" value="1"/>
</dbReference>
<comment type="caution">
    <text evidence="10">The sequence shown here is derived from an EMBL/GenBank/DDBJ whole genome shotgun (WGS) entry which is preliminary data.</text>
</comment>
<dbReference type="Pfam" id="PF00354">
    <property type="entry name" value="Pentaxin"/>
    <property type="match status" value="1"/>
</dbReference>
<reference evidence="10" key="1">
    <citation type="submission" date="2021-01" db="EMBL/GenBank/DDBJ databases">
        <authorList>
            <person name="Zahm M."/>
            <person name="Roques C."/>
            <person name="Cabau C."/>
            <person name="Klopp C."/>
            <person name="Donnadieu C."/>
            <person name="Jouanno E."/>
            <person name="Lampietro C."/>
            <person name="Louis A."/>
            <person name="Herpin A."/>
            <person name="Echchiki A."/>
            <person name="Berthelot C."/>
            <person name="Parey E."/>
            <person name="Roest-Crollius H."/>
            <person name="Braasch I."/>
            <person name="Postlethwait J."/>
            <person name="Bobe J."/>
            <person name="Montfort J."/>
            <person name="Bouchez O."/>
            <person name="Begum T."/>
            <person name="Mejri S."/>
            <person name="Adams A."/>
            <person name="Chen W.-J."/>
            <person name="Guiguen Y."/>
        </authorList>
    </citation>
    <scope>NUCLEOTIDE SEQUENCE</scope>
    <source>
        <tissue evidence="10">Blood</tissue>
    </source>
</reference>
<dbReference type="PROSITE" id="PS51828">
    <property type="entry name" value="PTX_2"/>
    <property type="match status" value="1"/>
</dbReference>
<keyword evidence="11" id="KW-1185">Reference proteome</keyword>
<feature type="chain" id="PRO_5035911723" description="Pentraxin (PTX) domain-containing protein" evidence="8">
    <location>
        <begin position="18"/>
        <end position="529"/>
    </location>
</feature>
<evidence type="ECO:0000256" key="6">
    <source>
        <dbReference type="PROSITE-ProRule" id="PRU01172"/>
    </source>
</evidence>
<dbReference type="FunFam" id="2.60.120.200:FF:000012">
    <property type="entry name" value="neuronal pentraxin receptor"/>
    <property type="match status" value="1"/>
</dbReference>
<keyword evidence="4 6" id="KW-1015">Disulfide bond</keyword>
<feature type="domain" description="Pentraxin (PTX)" evidence="9">
    <location>
        <begin position="321"/>
        <end position="521"/>
    </location>
</feature>
<keyword evidence="5" id="KW-0325">Glycoprotein</keyword>
<evidence type="ECO:0000313" key="11">
    <source>
        <dbReference type="Proteomes" id="UP000829720"/>
    </source>
</evidence>
<evidence type="ECO:0000256" key="2">
    <source>
        <dbReference type="ARBA" id="ARBA00022723"/>
    </source>
</evidence>
<dbReference type="InterPro" id="IPR051360">
    <property type="entry name" value="Neuronal_Pentraxin_Related"/>
</dbReference>